<dbReference type="Pfam" id="PF01064">
    <property type="entry name" value="Activin_recp"/>
    <property type="match status" value="1"/>
</dbReference>
<evidence type="ECO:0000313" key="6">
    <source>
        <dbReference type="Proteomes" id="UP001230051"/>
    </source>
</evidence>
<evidence type="ECO:0000256" key="3">
    <source>
        <dbReference type="ARBA" id="ARBA00023136"/>
    </source>
</evidence>
<evidence type="ECO:0000256" key="1">
    <source>
        <dbReference type="ARBA" id="ARBA00004370"/>
    </source>
</evidence>
<reference evidence="5" key="1">
    <citation type="submission" date="2022-02" db="EMBL/GenBank/DDBJ databases">
        <title>Atlantic sturgeon de novo genome assembly.</title>
        <authorList>
            <person name="Stock M."/>
            <person name="Klopp C."/>
            <person name="Guiguen Y."/>
            <person name="Cabau C."/>
            <person name="Parinello H."/>
            <person name="Santidrian Yebra-Pimentel E."/>
            <person name="Kuhl H."/>
            <person name="Dirks R.P."/>
            <person name="Guessner J."/>
            <person name="Wuertz S."/>
            <person name="Du K."/>
            <person name="Schartl M."/>
        </authorList>
    </citation>
    <scope>NUCLEOTIDE SEQUENCE</scope>
    <source>
        <strain evidence="5">STURGEONOMICS-FGT-2020</strain>
        <tissue evidence="5">Whole blood</tissue>
    </source>
</reference>
<dbReference type="InterPro" id="IPR000472">
    <property type="entry name" value="Activin_recp"/>
</dbReference>
<name>A0AAD8CGL1_ACIOX</name>
<dbReference type="Proteomes" id="UP001230051">
    <property type="component" value="Unassembled WGS sequence"/>
</dbReference>
<sequence>MTIVATMGAVEVVSKSCTTKANCDTANAVSSTVSSVLASAKVTCCSTNLCNASAAPAGLNRWPLGASVALLVLFRKVAA</sequence>
<dbReference type="EMBL" id="JAGXEW010000213">
    <property type="protein sequence ID" value="KAK1143784.1"/>
    <property type="molecule type" value="Genomic_DNA"/>
</dbReference>
<evidence type="ECO:0000256" key="2">
    <source>
        <dbReference type="ARBA" id="ARBA00022729"/>
    </source>
</evidence>
<gene>
    <name evidence="5" type="ORF">AOXY_G36640</name>
</gene>
<evidence type="ECO:0000259" key="4">
    <source>
        <dbReference type="Pfam" id="PF01064"/>
    </source>
</evidence>
<proteinExistence type="predicted"/>
<evidence type="ECO:0000313" key="5">
    <source>
        <dbReference type="EMBL" id="KAK1143784.1"/>
    </source>
</evidence>
<organism evidence="5 6">
    <name type="scientific">Acipenser oxyrinchus oxyrinchus</name>
    <dbReference type="NCBI Taxonomy" id="40147"/>
    <lineage>
        <taxon>Eukaryota</taxon>
        <taxon>Metazoa</taxon>
        <taxon>Chordata</taxon>
        <taxon>Craniata</taxon>
        <taxon>Vertebrata</taxon>
        <taxon>Euteleostomi</taxon>
        <taxon>Actinopterygii</taxon>
        <taxon>Chondrostei</taxon>
        <taxon>Acipenseriformes</taxon>
        <taxon>Acipenseridae</taxon>
        <taxon>Acipenser</taxon>
    </lineage>
</organism>
<comment type="subcellular location">
    <subcellularLocation>
        <location evidence="1">Membrane</location>
    </subcellularLocation>
</comment>
<dbReference type="InterPro" id="IPR045860">
    <property type="entry name" value="Snake_toxin-like_sf"/>
</dbReference>
<dbReference type="GO" id="GO:0004675">
    <property type="term" value="F:transmembrane receptor protein serine/threonine kinase activity"/>
    <property type="evidence" value="ECO:0007669"/>
    <property type="project" value="InterPro"/>
</dbReference>
<comment type="caution">
    <text evidence="5">The sequence shown here is derived from an EMBL/GenBank/DDBJ whole genome shotgun (WGS) entry which is preliminary data.</text>
</comment>
<accession>A0AAD8CGL1</accession>
<keyword evidence="6" id="KW-1185">Reference proteome</keyword>
<dbReference type="GO" id="GO:0016020">
    <property type="term" value="C:membrane"/>
    <property type="evidence" value="ECO:0007669"/>
    <property type="project" value="UniProtKB-SubCell"/>
</dbReference>
<feature type="domain" description="Activin types I and II receptor" evidence="4">
    <location>
        <begin position="6"/>
        <end position="52"/>
    </location>
</feature>
<keyword evidence="3" id="KW-0472">Membrane</keyword>
<keyword evidence="2" id="KW-0732">Signal</keyword>
<dbReference type="AlphaFoldDB" id="A0AAD8CGL1"/>
<dbReference type="SUPFAM" id="SSF57302">
    <property type="entry name" value="Snake toxin-like"/>
    <property type="match status" value="1"/>
</dbReference>
<dbReference type="Gene3D" id="2.10.60.10">
    <property type="entry name" value="CD59"/>
    <property type="match status" value="1"/>
</dbReference>
<protein>
    <recommendedName>
        <fullName evidence="4">Activin types I and II receptor domain-containing protein</fullName>
    </recommendedName>
</protein>